<dbReference type="Proteomes" id="UP001374803">
    <property type="component" value="Chromosome"/>
</dbReference>
<dbReference type="RefSeq" id="WP_394836940.1">
    <property type="nucleotide sequence ID" value="NZ_CP089929.1"/>
</dbReference>
<keyword evidence="2" id="KW-1185">Reference proteome</keyword>
<reference evidence="1" key="1">
    <citation type="submission" date="2021-12" db="EMBL/GenBank/DDBJ databases">
        <title>Discovery of the Pendulisporaceae a myxobacterial family with distinct sporulation behavior and unique specialized metabolism.</title>
        <authorList>
            <person name="Garcia R."/>
            <person name="Popoff A."/>
            <person name="Bader C.D."/>
            <person name="Loehr J."/>
            <person name="Walesch S."/>
            <person name="Walt C."/>
            <person name="Boldt J."/>
            <person name="Bunk B."/>
            <person name="Haeckl F.J.F.P.J."/>
            <person name="Gunesch A.P."/>
            <person name="Birkelbach J."/>
            <person name="Nuebel U."/>
            <person name="Pietschmann T."/>
            <person name="Bach T."/>
            <person name="Mueller R."/>
        </authorList>
    </citation>
    <scope>NUCLEOTIDE SEQUENCE</scope>
    <source>
        <strain evidence="1">MSr11367</strain>
    </source>
</reference>
<evidence type="ECO:0000313" key="1">
    <source>
        <dbReference type="EMBL" id="WXB07282.1"/>
    </source>
</evidence>
<organism evidence="1 2">
    <name type="scientific">Pendulispora rubella</name>
    <dbReference type="NCBI Taxonomy" id="2741070"/>
    <lineage>
        <taxon>Bacteria</taxon>
        <taxon>Pseudomonadati</taxon>
        <taxon>Myxococcota</taxon>
        <taxon>Myxococcia</taxon>
        <taxon>Myxococcales</taxon>
        <taxon>Sorangiineae</taxon>
        <taxon>Pendulisporaceae</taxon>
        <taxon>Pendulispora</taxon>
    </lineage>
</organism>
<sequence length="86" mass="10261">MHQTKMSELEENLSRMHSLRHEVRVRIHRAGREELVEWQTLEPETIEIDRGHRRPAELRVSLERILERLSKLRSSLSERNSHAESA</sequence>
<proteinExistence type="predicted"/>
<name>A0ABZ2L8M5_9BACT</name>
<gene>
    <name evidence="1" type="ORF">LVJ94_08535</name>
</gene>
<protein>
    <submittedName>
        <fullName evidence="1">Uncharacterized protein</fullName>
    </submittedName>
</protein>
<dbReference type="EMBL" id="CP089983">
    <property type="protein sequence ID" value="WXB07282.1"/>
    <property type="molecule type" value="Genomic_DNA"/>
</dbReference>
<accession>A0ABZ2L8M5</accession>
<evidence type="ECO:0000313" key="2">
    <source>
        <dbReference type="Proteomes" id="UP001374803"/>
    </source>
</evidence>